<keyword evidence="2" id="KW-1185">Reference proteome</keyword>
<proteinExistence type="predicted"/>
<evidence type="ECO:0000313" key="2">
    <source>
        <dbReference type="Proteomes" id="UP001732700"/>
    </source>
</evidence>
<evidence type="ECO:0000313" key="1">
    <source>
        <dbReference type="EnsemblPlants" id="AVESA.00010b.r2.2CG0293200.1.CDS.1"/>
    </source>
</evidence>
<name>A0ACD5UP38_AVESA</name>
<dbReference type="Proteomes" id="UP001732700">
    <property type="component" value="Chromosome 2C"/>
</dbReference>
<protein>
    <submittedName>
        <fullName evidence="1">Uncharacterized protein</fullName>
    </submittedName>
</protein>
<reference evidence="1" key="1">
    <citation type="submission" date="2021-05" db="EMBL/GenBank/DDBJ databases">
        <authorList>
            <person name="Scholz U."/>
            <person name="Mascher M."/>
            <person name="Fiebig A."/>
        </authorList>
    </citation>
    <scope>NUCLEOTIDE SEQUENCE [LARGE SCALE GENOMIC DNA]</scope>
</reference>
<sequence>MAWEDPWIPAGDTRRPRTLRGKAIFTKVADLINPITGGWDEQLVQDHFDPAGAQAILSISICDSMDDNLAWHFDPKEVFSVKSAYKLGVMLRDRMKGREAACSRESTQDSVVKFNWKKIWDLRAPNKLKMFVWRLAHNSLVSRMKIMRMGVDLDTACPLCHRLNEDGGHIFLKCKMAKACWNSLGLGATRERLLPCSLAHNMLEELWKRDTNVQLKALVLTWEWWSVRNKANSGEAVASYLDVCHRVERHMMDFIHLKLPAIPPKPPDQHKWVKPPDNQ</sequence>
<accession>A0ACD5UP38</accession>
<organism evidence="1 2">
    <name type="scientific">Avena sativa</name>
    <name type="common">Oat</name>
    <dbReference type="NCBI Taxonomy" id="4498"/>
    <lineage>
        <taxon>Eukaryota</taxon>
        <taxon>Viridiplantae</taxon>
        <taxon>Streptophyta</taxon>
        <taxon>Embryophyta</taxon>
        <taxon>Tracheophyta</taxon>
        <taxon>Spermatophyta</taxon>
        <taxon>Magnoliopsida</taxon>
        <taxon>Liliopsida</taxon>
        <taxon>Poales</taxon>
        <taxon>Poaceae</taxon>
        <taxon>BOP clade</taxon>
        <taxon>Pooideae</taxon>
        <taxon>Poodae</taxon>
        <taxon>Poeae</taxon>
        <taxon>Poeae Chloroplast Group 1 (Aveneae type)</taxon>
        <taxon>Aveninae</taxon>
        <taxon>Avena</taxon>
    </lineage>
</organism>
<reference evidence="1" key="2">
    <citation type="submission" date="2025-09" db="UniProtKB">
        <authorList>
            <consortium name="EnsemblPlants"/>
        </authorList>
    </citation>
    <scope>IDENTIFICATION</scope>
</reference>
<dbReference type="EnsemblPlants" id="AVESA.00010b.r2.2CG0293200.1">
    <property type="protein sequence ID" value="AVESA.00010b.r2.2CG0293200.1.CDS.1"/>
    <property type="gene ID" value="AVESA.00010b.r2.2CG0293200"/>
</dbReference>